<dbReference type="AlphaFoldDB" id="A0A0L0BL26"/>
<gene>
    <name evidence="1" type="ORF">FF38_00089</name>
</gene>
<protein>
    <submittedName>
        <fullName evidence="1">Uncharacterized protein</fullName>
    </submittedName>
</protein>
<dbReference type="EMBL" id="JRES01001702">
    <property type="protein sequence ID" value="KNC20771.1"/>
    <property type="molecule type" value="Genomic_DNA"/>
</dbReference>
<reference evidence="1 2" key="1">
    <citation type="journal article" date="2015" name="Nat. Commun.">
        <title>Lucilia cuprina genome unlocks parasitic fly biology to underpin future interventions.</title>
        <authorList>
            <person name="Anstead C.A."/>
            <person name="Korhonen P.K."/>
            <person name="Young N.D."/>
            <person name="Hall R.S."/>
            <person name="Jex A.R."/>
            <person name="Murali S.C."/>
            <person name="Hughes D.S."/>
            <person name="Lee S.F."/>
            <person name="Perry T."/>
            <person name="Stroehlein A.J."/>
            <person name="Ansell B.R."/>
            <person name="Breugelmans B."/>
            <person name="Hofmann A."/>
            <person name="Qu J."/>
            <person name="Dugan S."/>
            <person name="Lee S.L."/>
            <person name="Chao H."/>
            <person name="Dinh H."/>
            <person name="Han Y."/>
            <person name="Doddapaneni H.V."/>
            <person name="Worley K.C."/>
            <person name="Muzny D.M."/>
            <person name="Ioannidis P."/>
            <person name="Waterhouse R.M."/>
            <person name="Zdobnov E.M."/>
            <person name="James P.J."/>
            <person name="Bagnall N.H."/>
            <person name="Kotze A.C."/>
            <person name="Gibbs R.A."/>
            <person name="Richards S."/>
            <person name="Batterham P."/>
            <person name="Gasser R.B."/>
        </authorList>
    </citation>
    <scope>NUCLEOTIDE SEQUENCE [LARGE SCALE GENOMIC DNA]</scope>
    <source>
        <strain evidence="1 2">LS</strain>
        <tissue evidence="1">Full body</tissue>
    </source>
</reference>
<proteinExistence type="predicted"/>
<dbReference type="Proteomes" id="UP000037069">
    <property type="component" value="Unassembled WGS sequence"/>
</dbReference>
<accession>A0A0L0BL26</accession>
<evidence type="ECO:0000313" key="2">
    <source>
        <dbReference type="Proteomes" id="UP000037069"/>
    </source>
</evidence>
<organism evidence="1 2">
    <name type="scientific">Lucilia cuprina</name>
    <name type="common">Green bottle fly</name>
    <name type="synonym">Australian sheep blowfly</name>
    <dbReference type="NCBI Taxonomy" id="7375"/>
    <lineage>
        <taxon>Eukaryota</taxon>
        <taxon>Metazoa</taxon>
        <taxon>Ecdysozoa</taxon>
        <taxon>Arthropoda</taxon>
        <taxon>Hexapoda</taxon>
        <taxon>Insecta</taxon>
        <taxon>Pterygota</taxon>
        <taxon>Neoptera</taxon>
        <taxon>Endopterygota</taxon>
        <taxon>Diptera</taxon>
        <taxon>Brachycera</taxon>
        <taxon>Muscomorpha</taxon>
        <taxon>Oestroidea</taxon>
        <taxon>Calliphoridae</taxon>
        <taxon>Luciliinae</taxon>
        <taxon>Lucilia</taxon>
    </lineage>
</organism>
<name>A0A0L0BL26_LUCCU</name>
<comment type="caution">
    <text evidence="1">The sequence shown here is derived from an EMBL/GenBank/DDBJ whole genome shotgun (WGS) entry which is preliminary data.</text>
</comment>
<evidence type="ECO:0000313" key="1">
    <source>
        <dbReference type="EMBL" id="KNC20771.1"/>
    </source>
</evidence>
<sequence length="174" mass="20115">MACNVAPPMPNAAFPVGAHNDLNLFVQALKHFLSNTLNFSIFNMNKLKRIGEFTVPCCRLLIIRIRHMFRERPDHFEQWSDTEFHKRFRLLERINSKDFDHTEYHFQYQVVHNSQHLLQCKMKANATSTTSLKGFEIKKGCFSPSFSPSFSSSFSSSSLPQAFRSDSMGIFLNT</sequence>
<keyword evidence="2" id="KW-1185">Reference proteome</keyword>